<evidence type="ECO:0000313" key="6">
    <source>
        <dbReference type="Proteomes" id="UP000887574"/>
    </source>
</evidence>
<dbReference type="InterPro" id="IPR000719">
    <property type="entry name" value="Prot_kinase_dom"/>
</dbReference>
<dbReference type="AlphaFoldDB" id="A0A915CS10"/>
<dbReference type="SMART" id="SM00220">
    <property type="entry name" value="S_TKc"/>
    <property type="match status" value="2"/>
</dbReference>
<reference evidence="7" key="1">
    <citation type="submission" date="2022-11" db="UniProtKB">
        <authorList>
            <consortium name="WormBaseParasite"/>
        </authorList>
    </citation>
    <scope>IDENTIFICATION</scope>
</reference>
<dbReference type="GO" id="GO:0005524">
    <property type="term" value="F:ATP binding"/>
    <property type="evidence" value="ECO:0007669"/>
    <property type="project" value="UniProtKB-UniRule"/>
</dbReference>
<dbReference type="PROSITE" id="PS00108">
    <property type="entry name" value="PROTEIN_KINASE_ST"/>
    <property type="match status" value="1"/>
</dbReference>
<dbReference type="InterPro" id="IPR011009">
    <property type="entry name" value="Kinase-like_dom_sf"/>
</dbReference>
<dbReference type="Proteomes" id="UP000887574">
    <property type="component" value="Unplaced"/>
</dbReference>
<dbReference type="PANTHER" id="PTHR24347">
    <property type="entry name" value="SERINE/THREONINE-PROTEIN KINASE"/>
    <property type="match status" value="1"/>
</dbReference>
<dbReference type="GO" id="GO:0004672">
    <property type="term" value="F:protein kinase activity"/>
    <property type="evidence" value="ECO:0007669"/>
    <property type="project" value="InterPro"/>
</dbReference>
<dbReference type="WBParaSite" id="jg1200">
    <property type="protein sequence ID" value="jg1200"/>
    <property type="gene ID" value="jg1200"/>
</dbReference>
<keyword evidence="2 3" id="KW-0067">ATP-binding</keyword>
<protein>
    <submittedName>
        <fullName evidence="7">Protein kinase domain-containing protein</fullName>
    </submittedName>
</protein>
<evidence type="ECO:0000256" key="2">
    <source>
        <dbReference type="ARBA" id="ARBA00022840"/>
    </source>
</evidence>
<feature type="domain" description="Protein kinase" evidence="5">
    <location>
        <begin position="370"/>
        <end position="584"/>
    </location>
</feature>
<feature type="binding site" evidence="3">
    <location>
        <position position="122"/>
    </location>
    <ligand>
        <name>ATP</name>
        <dbReference type="ChEBI" id="CHEBI:30616"/>
    </ligand>
</feature>
<sequence>MTTTNNLPKVIRRGGCSLDRQNNNANQCRLKSGGRRETRMLLQGSDGPSSSCSPPSSSSTNTSQQTPNANEKIYVGSEGVHKLTSRSAFYKLYEIGGLIGQGNFSEVFMVYSESSGKKYAVKEIDKNRMNGKLYFVQNEIAILKQCNQHKNICRLMDAYESASLYFLVFEYAHKGDLFETIKRLGRLSERSSAQITYQYIGCETRKHTSNCRFLVCGTPTYVAPEVLSQQGYGLQVDVWSLGVLLYIMLIGFAPFRCADRTQLFKLIMKANVTFEMVGWTKISNKAKQLILKMLTANTDERLKAIEIEEWRETGNQDATQGSDGPSSSCSPPSSSSTNTSQQTPNANEKIYVGSEGVHKLTSRSAFYKLYEIGGLIGQGNFSEVFMVYSESSGKKYAVKEIDKNRMNGKLYFVQNEIAILKQCNQHKNICRLMDAYESASLYFLVFEYAHKGDLFETIKRLGRLSERSSAQITYQVVHRDVKPENILLTADFCVKLTDFGLACTVLEVLSQQGYGLQVDVWSLGVANVTFEMVGWTKISNKAKQLILKMLTANTDERLKAIEVVNNEWIRSYQHPKDHETEKRI</sequence>
<feature type="binding site" evidence="3">
    <location>
        <position position="399"/>
    </location>
    <ligand>
        <name>ATP</name>
        <dbReference type="ChEBI" id="CHEBI:30616"/>
    </ligand>
</feature>
<feature type="domain" description="Protein kinase" evidence="5">
    <location>
        <begin position="93"/>
        <end position="311"/>
    </location>
</feature>
<keyword evidence="6" id="KW-1185">Reference proteome</keyword>
<name>A0A915CS10_9BILA</name>
<dbReference type="InterPro" id="IPR017441">
    <property type="entry name" value="Protein_kinase_ATP_BS"/>
</dbReference>
<keyword evidence="1 3" id="KW-0547">Nucleotide-binding</keyword>
<proteinExistence type="predicted"/>
<dbReference type="Gene3D" id="1.10.510.10">
    <property type="entry name" value="Transferase(Phosphotransferase) domain 1"/>
    <property type="match status" value="3"/>
</dbReference>
<feature type="region of interest" description="Disordered" evidence="4">
    <location>
        <begin position="313"/>
        <end position="346"/>
    </location>
</feature>
<accession>A0A915CS10</accession>
<dbReference type="InterPro" id="IPR008271">
    <property type="entry name" value="Ser/Thr_kinase_AS"/>
</dbReference>
<feature type="compositionally biased region" description="Low complexity" evidence="4">
    <location>
        <begin position="48"/>
        <end position="68"/>
    </location>
</feature>
<organism evidence="6 7">
    <name type="scientific">Ditylenchus dipsaci</name>
    <dbReference type="NCBI Taxonomy" id="166011"/>
    <lineage>
        <taxon>Eukaryota</taxon>
        <taxon>Metazoa</taxon>
        <taxon>Ecdysozoa</taxon>
        <taxon>Nematoda</taxon>
        <taxon>Chromadorea</taxon>
        <taxon>Rhabditida</taxon>
        <taxon>Tylenchina</taxon>
        <taxon>Tylenchomorpha</taxon>
        <taxon>Sphaerularioidea</taxon>
        <taxon>Anguinidae</taxon>
        <taxon>Anguininae</taxon>
        <taxon>Ditylenchus</taxon>
    </lineage>
</organism>
<dbReference type="PROSITE" id="PS00107">
    <property type="entry name" value="PROTEIN_KINASE_ATP"/>
    <property type="match status" value="2"/>
</dbReference>
<evidence type="ECO:0000259" key="5">
    <source>
        <dbReference type="PROSITE" id="PS50011"/>
    </source>
</evidence>
<dbReference type="Gene3D" id="3.30.200.20">
    <property type="entry name" value="Phosphorylase Kinase, domain 1"/>
    <property type="match status" value="1"/>
</dbReference>
<feature type="compositionally biased region" description="Low complexity" evidence="4">
    <location>
        <begin position="319"/>
        <end position="344"/>
    </location>
</feature>
<evidence type="ECO:0000256" key="4">
    <source>
        <dbReference type="SAM" id="MobiDB-lite"/>
    </source>
</evidence>
<dbReference type="SUPFAM" id="SSF56112">
    <property type="entry name" value="Protein kinase-like (PK-like)"/>
    <property type="match status" value="2"/>
</dbReference>
<evidence type="ECO:0000313" key="7">
    <source>
        <dbReference type="WBParaSite" id="jg1200"/>
    </source>
</evidence>
<evidence type="ECO:0000256" key="3">
    <source>
        <dbReference type="PROSITE-ProRule" id="PRU10141"/>
    </source>
</evidence>
<evidence type="ECO:0000256" key="1">
    <source>
        <dbReference type="ARBA" id="ARBA00022741"/>
    </source>
</evidence>
<feature type="region of interest" description="Disordered" evidence="4">
    <location>
        <begin position="41"/>
        <end position="69"/>
    </location>
</feature>
<dbReference type="PROSITE" id="PS50011">
    <property type="entry name" value="PROTEIN_KINASE_DOM"/>
    <property type="match status" value="2"/>
</dbReference>
<dbReference type="Pfam" id="PF00069">
    <property type="entry name" value="Pkinase"/>
    <property type="match status" value="3"/>
</dbReference>